<dbReference type="RefSeq" id="WP_004472950.1">
    <property type="nucleotide sequence ID" value="NZ_AHON02000029.1"/>
</dbReference>
<keyword evidence="3" id="KW-0328">Glycosyltransferase</keyword>
<dbReference type="GO" id="GO:0009103">
    <property type="term" value="P:lipopolysaccharide biosynthetic process"/>
    <property type="evidence" value="ECO:0007669"/>
    <property type="project" value="TreeGrafter"/>
</dbReference>
<dbReference type="PANTHER" id="PTHR46401:SF2">
    <property type="entry name" value="GLYCOSYLTRANSFERASE WBBK-RELATED"/>
    <property type="match status" value="1"/>
</dbReference>
<dbReference type="AlphaFoldDB" id="A0A0E2BSJ3"/>
<evidence type="ECO:0000313" key="3">
    <source>
        <dbReference type="EMBL" id="EKO34427.1"/>
    </source>
</evidence>
<dbReference type="GO" id="GO:0016757">
    <property type="term" value="F:glycosyltransferase activity"/>
    <property type="evidence" value="ECO:0007669"/>
    <property type="project" value="UniProtKB-KW"/>
</dbReference>
<accession>A0A0E2BSJ3</accession>
<protein>
    <submittedName>
        <fullName evidence="3">Glycosyltransferase, group 1 family protein</fullName>
        <ecNumber evidence="3">2.4.-.-</ecNumber>
    </submittedName>
</protein>
<dbReference type="EMBL" id="AHON02000029">
    <property type="protein sequence ID" value="EKO34427.1"/>
    <property type="molecule type" value="Genomic_DNA"/>
</dbReference>
<dbReference type="PANTHER" id="PTHR46401">
    <property type="entry name" value="GLYCOSYLTRANSFERASE WBBK-RELATED"/>
    <property type="match status" value="1"/>
</dbReference>
<keyword evidence="1 3" id="KW-0808">Transferase</keyword>
<gene>
    <name evidence="3" type="ORF">LEP1GSC179_3343</name>
</gene>
<dbReference type="Pfam" id="PF00534">
    <property type="entry name" value="Glycos_transf_1"/>
    <property type="match status" value="1"/>
</dbReference>
<dbReference type="Proteomes" id="UP000006329">
    <property type="component" value="Unassembled WGS sequence"/>
</dbReference>
<dbReference type="EC" id="2.4.-.-" evidence="3"/>
<evidence type="ECO:0000259" key="2">
    <source>
        <dbReference type="Pfam" id="PF00534"/>
    </source>
</evidence>
<sequence>MKVYQHVTEFRDGDGIGNDIKGIKNVLENLGVSNSIICLKNFSKESFPIEIHPSIFSHFSRNDVHILNYGGCGYPLYWFRNLPGKKIVRYQSFTPAVYFKNFVSPEIYNTLQLEEKRSLLELYSLKNETDLFLPSSEFNANFLRFLGATNTLVLPIVKKYSIREVTVRDKREYRIGFIGRVSPNKKMEDLLELLESILKFRQNVHLLICGNVPQVFEEYYNFLKKIILRKRLTGNVQIRLNANDSEMESFLNSMDLYVCMSQHEGFNIPILDAFGAGIPAISYHAAATPETMKTGGILFKDKSSSSMGVLAGLIDNILEKKTLRKRISEKEQEIAKEYNSFPFEIFFRDKVLR</sequence>
<dbReference type="CDD" id="cd03801">
    <property type="entry name" value="GT4_PimA-like"/>
    <property type="match status" value="1"/>
</dbReference>
<evidence type="ECO:0000256" key="1">
    <source>
        <dbReference type="ARBA" id="ARBA00022679"/>
    </source>
</evidence>
<reference evidence="3" key="1">
    <citation type="submission" date="2012-10" db="EMBL/GenBank/DDBJ databases">
        <authorList>
            <person name="Harkins D.M."/>
            <person name="Durkin A.S."/>
            <person name="Brinkac L.M."/>
            <person name="Haft D.H."/>
            <person name="Selengut J.D."/>
            <person name="Sanka R."/>
            <person name="DePew J."/>
            <person name="Purushe J."/>
            <person name="Matthias M.A."/>
            <person name="Vinetz J.M."/>
            <person name="Sutton G.G."/>
            <person name="Nierman W.C."/>
            <person name="Fouts D.E."/>
        </authorList>
    </citation>
    <scope>NUCLEOTIDE SEQUENCE [LARGE SCALE GENOMIC DNA]</scope>
    <source>
        <strain evidence="3">MOR084</strain>
    </source>
</reference>
<evidence type="ECO:0000313" key="4">
    <source>
        <dbReference type="Proteomes" id="UP000006329"/>
    </source>
</evidence>
<proteinExistence type="predicted"/>
<keyword evidence="4" id="KW-1185">Reference proteome</keyword>
<organism evidence="3 4">
    <name type="scientific">Leptospira santarosai str. MOR084</name>
    <dbReference type="NCBI Taxonomy" id="1049984"/>
    <lineage>
        <taxon>Bacteria</taxon>
        <taxon>Pseudomonadati</taxon>
        <taxon>Spirochaetota</taxon>
        <taxon>Spirochaetia</taxon>
        <taxon>Leptospirales</taxon>
        <taxon>Leptospiraceae</taxon>
        <taxon>Leptospira</taxon>
    </lineage>
</organism>
<comment type="caution">
    <text evidence="3">The sequence shown here is derived from an EMBL/GenBank/DDBJ whole genome shotgun (WGS) entry which is preliminary data.</text>
</comment>
<dbReference type="Gene3D" id="3.40.50.2000">
    <property type="entry name" value="Glycogen Phosphorylase B"/>
    <property type="match status" value="1"/>
</dbReference>
<dbReference type="InterPro" id="IPR001296">
    <property type="entry name" value="Glyco_trans_1"/>
</dbReference>
<feature type="domain" description="Glycosyl transferase family 1" evidence="2">
    <location>
        <begin position="162"/>
        <end position="332"/>
    </location>
</feature>
<dbReference type="SUPFAM" id="SSF53756">
    <property type="entry name" value="UDP-Glycosyltransferase/glycogen phosphorylase"/>
    <property type="match status" value="1"/>
</dbReference>
<name>A0A0E2BSJ3_9LEPT</name>